<protein>
    <recommendedName>
        <fullName evidence="4">F-box domain-containing protein</fullName>
    </recommendedName>
</protein>
<organism evidence="5 6">
    <name type="scientific">[Emmonsia] crescens</name>
    <dbReference type="NCBI Taxonomy" id="73230"/>
    <lineage>
        <taxon>Eukaryota</taxon>
        <taxon>Fungi</taxon>
        <taxon>Dikarya</taxon>
        <taxon>Ascomycota</taxon>
        <taxon>Pezizomycotina</taxon>
        <taxon>Eurotiomycetes</taxon>
        <taxon>Eurotiomycetidae</taxon>
        <taxon>Onygenales</taxon>
        <taxon>Ajellomycetaceae</taxon>
        <taxon>Emergomyces</taxon>
    </lineage>
</organism>
<evidence type="ECO:0000256" key="2">
    <source>
        <dbReference type="ARBA" id="ARBA00023043"/>
    </source>
</evidence>
<dbReference type="SMART" id="SM00248">
    <property type="entry name" value="ANK"/>
    <property type="match status" value="14"/>
</dbReference>
<evidence type="ECO:0000259" key="4">
    <source>
        <dbReference type="PROSITE" id="PS50181"/>
    </source>
</evidence>
<accession>A0A2B7Z815</accession>
<dbReference type="AlphaFoldDB" id="A0A2B7Z815"/>
<dbReference type="Pfam" id="PF12796">
    <property type="entry name" value="Ank_2"/>
    <property type="match status" value="4"/>
</dbReference>
<feature type="domain" description="F-box" evidence="4">
    <location>
        <begin position="1"/>
        <end position="47"/>
    </location>
</feature>
<sequence>MSLATLPPELLLAIASYLPEESDLLSLLLLNHRTHSLLHSTLYTYNIRHNGSSALIWAATHNSVATAAHLLNYGADGHVRARLRKDKNIYGDGDEHGNGSVGENFRIFGSVGFRGDPDSYPYAKTPFSLAAMGGNVEVLRVLIGWNGGIVPPGLEWGRGIGLGSGSKVSLLILAAERGHLSVVRMLVGEFGKDKGVDVNAVDRSGRNVLGRMAMAAASKFVVALGAGEEEEGQEEGQGEVKNRWLPVMRLLLEHGADLEKADADGRTPLALVAVCTGTGKGCEPVARLFMEHGADPSREDQEGWTPLAIAARTGCVWLVRLLLEYGSNDGGGGSLVDVNVRDHNRLTPLCHAASGGHEEIVRLLLQQGGAHPDPVDIHGYTPLLWAVEGQWAGIVRMLLEHPLPVDVNRQNEDVERATPFIKSVCTSEAIVRLLLNLGKDPDINALSMDGIPVLVLAVADADRQPDNGIIHALLEQEAIIADQRDGEGMTALMHAASIGIYGIVEALVSRADVDVNSRDHTGKTPLCHIWPSTTESVEIVRLLMEHGANVNASADGGGTLFSEAWDQHAFDLMEFLLEVGAEPPWVNNKGEIDADTHADADADTDEKCVFHPGELFQLAMKFGHAKLVKRALVMIVDNGIVDPAIRLDEHGRTPLCVAAVRGLSEVAKVLLTHSSDKNEQTAQPLALTLAAMNGYNEIVRLLLATGGSDSDSTQGYMHLLRAMGHGYQEVVKMFRDLHEQAHSAIAADAPLCYPSWLPLLLAALYGHEEVVKTLMASHSASMAKMMMGMQNVKMEETEEGNVEGKGVVDLTPLWLAAEHIWATGGTETSVAFMQYRPKNSLQYGN</sequence>
<evidence type="ECO:0000313" key="6">
    <source>
        <dbReference type="Proteomes" id="UP000226031"/>
    </source>
</evidence>
<dbReference type="STRING" id="73230.A0A2B7Z815"/>
<keyword evidence="6" id="KW-1185">Reference proteome</keyword>
<comment type="caution">
    <text evidence="5">The sequence shown here is derived from an EMBL/GenBank/DDBJ whole genome shotgun (WGS) entry which is preliminary data.</text>
</comment>
<proteinExistence type="predicted"/>
<dbReference type="PROSITE" id="PS50297">
    <property type="entry name" value="ANK_REP_REGION"/>
    <property type="match status" value="3"/>
</dbReference>
<dbReference type="Gene3D" id="1.25.40.20">
    <property type="entry name" value="Ankyrin repeat-containing domain"/>
    <property type="match status" value="5"/>
</dbReference>
<dbReference type="PANTHER" id="PTHR24198:SF165">
    <property type="entry name" value="ANKYRIN REPEAT-CONTAINING PROTEIN-RELATED"/>
    <property type="match status" value="1"/>
</dbReference>
<gene>
    <name evidence="5" type="ORF">GX50_07883</name>
</gene>
<dbReference type="PROSITE" id="PS50181">
    <property type="entry name" value="FBOX"/>
    <property type="match status" value="1"/>
</dbReference>
<dbReference type="PRINTS" id="PR01415">
    <property type="entry name" value="ANKYRIN"/>
</dbReference>
<feature type="repeat" description="ANK" evidence="3">
    <location>
        <begin position="650"/>
        <end position="682"/>
    </location>
</feature>
<evidence type="ECO:0000313" key="5">
    <source>
        <dbReference type="EMBL" id="PGH29359.1"/>
    </source>
</evidence>
<name>A0A2B7Z815_9EURO</name>
<dbReference type="Pfam" id="PF00023">
    <property type="entry name" value="Ank"/>
    <property type="match status" value="2"/>
</dbReference>
<dbReference type="InterPro" id="IPR036770">
    <property type="entry name" value="Ankyrin_rpt-contain_sf"/>
</dbReference>
<evidence type="ECO:0000256" key="1">
    <source>
        <dbReference type="ARBA" id="ARBA00022737"/>
    </source>
</evidence>
<feature type="repeat" description="ANK" evidence="3">
    <location>
        <begin position="521"/>
        <end position="555"/>
    </location>
</feature>
<keyword evidence="2 3" id="KW-0040">ANK repeat</keyword>
<evidence type="ECO:0000256" key="3">
    <source>
        <dbReference type="PROSITE-ProRule" id="PRU00023"/>
    </source>
</evidence>
<reference evidence="5 6" key="1">
    <citation type="submission" date="2017-10" db="EMBL/GenBank/DDBJ databases">
        <title>Comparative genomics in systemic dimorphic fungi from Ajellomycetaceae.</title>
        <authorList>
            <person name="Munoz J.F."/>
            <person name="Mcewen J.G."/>
            <person name="Clay O.K."/>
            <person name="Cuomo C.A."/>
        </authorList>
    </citation>
    <scope>NUCLEOTIDE SEQUENCE [LARGE SCALE GENOMIC DNA]</scope>
    <source>
        <strain evidence="5 6">UAMH4076</strain>
    </source>
</reference>
<dbReference type="VEuPathDB" id="FungiDB:EMCG_00144"/>
<keyword evidence="1" id="KW-0677">Repeat</keyword>
<dbReference type="PANTHER" id="PTHR24198">
    <property type="entry name" value="ANKYRIN REPEAT AND PROTEIN KINASE DOMAIN-CONTAINING PROTEIN"/>
    <property type="match status" value="1"/>
</dbReference>
<dbReference type="SUPFAM" id="SSF48403">
    <property type="entry name" value="Ankyrin repeat"/>
    <property type="match status" value="3"/>
</dbReference>
<dbReference type="Proteomes" id="UP000226031">
    <property type="component" value="Unassembled WGS sequence"/>
</dbReference>
<dbReference type="InterPro" id="IPR001810">
    <property type="entry name" value="F-box_dom"/>
</dbReference>
<dbReference type="PROSITE" id="PS50088">
    <property type="entry name" value="ANK_REPEAT"/>
    <property type="match status" value="4"/>
</dbReference>
<feature type="repeat" description="ANK" evidence="3">
    <location>
        <begin position="344"/>
        <end position="368"/>
    </location>
</feature>
<dbReference type="EMBL" id="PDND01000249">
    <property type="protein sequence ID" value="PGH29359.1"/>
    <property type="molecule type" value="Genomic_DNA"/>
</dbReference>
<dbReference type="InterPro" id="IPR002110">
    <property type="entry name" value="Ankyrin_rpt"/>
</dbReference>
<feature type="repeat" description="ANK" evidence="3">
    <location>
        <begin position="302"/>
        <end position="328"/>
    </location>
</feature>